<dbReference type="Proteomes" id="UP001497516">
    <property type="component" value="Chromosome 2"/>
</dbReference>
<sequence length="266" mass="30336">MKLIPPSDHHHFFRDSLQDWIEKNLKAEHTGLNFGLICWSLLMTRNDRVFAGKIVTTEGFLQRVQTWITVVRNALDKDRLLHTTNPPARTEVEISWKPPPPEWVTLNTDGSVAQDTCHAVAGGLLRDHTGRSLQAFVMNLRMCSITRAELRGAVEGLQLAWDAGYRHVRLELDSACAIQLLRSPDSSEHHHAAIIDRAIELLQRQWEVEIAHIYREGNKSADYLASRGHHAPLGVHLFPISDPILYNWILYDVQGISKPRVIMNER</sequence>
<dbReference type="InterPro" id="IPR053151">
    <property type="entry name" value="RNase_H-like"/>
</dbReference>
<organism evidence="2 3">
    <name type="scientific">Linum trigynum</name>
    <dbReference type="NCBI Taxonomy" id="586398"/>
    <lineage>
        <taxon>Eukaryota</taxon>
        <taxon>Viridiplantae</taxon>
        <taxon>Streptophyta</taxon>
        <taxon>Embryophyta</taxon>
        <taxon>Tracheophyta</taxon>
        <taxon>Spermatophyta</taxon>
        <taxon>Magnoliopsida</taxon>
        <taxon>eudicotyledons</taxon>
        <taxon>Gunneridae</taxon>
        <taxon>Pentapetalae</taxon>
        <taxon>rosids</taxon>
        <taxon>fabids</taxon>
        <taxon>Malpighiales</taxon>
        <taxon>Linaceae</taxon>
        <taxon>Linum</taxon>
    </lineage>
</organism>
<dbReference type="PANTHER" id="PTHR47723:SF13">
    <property type="entry name" value="PUTATIVE-RELATED"/>
    <property type="match status" value="1"/>
</dbReference>
<dbReference type="InterPro" id="IPR044730">
    <property type="entry name" value="RNase_H-like_dom_plant"/>
</dbReference>
<dbReference type="Pfam" id="PF13456">
    <property type="entry name" value="RVT_3"/>
    <property type="match status" value="1"/>
</dbReference>
<feature type="domain" description="RNase H type-1" evidence="1">
    <location>
        <begin position="100"/>
        <end position="230"/>
    </location>
</feature>
<accession>A0AAV2D6R4</accession>
<dbReference type="PROSITE" id="PS50879">
    <property type="entry name" value="RNASE_H_1"/>
    <property type="match status" value="1"/>
</dbReference>
<proteinExistence type="predicted"/>
<dbReference type="GO" id="GO:0004523">
    <property type="term" value="F:RNA-DNA hybrid ribonuclease activity"/>
    <property type="evidence" value="ECO:0007669"/>
    <property type="project" value="InterPro"/>
</dbReference>
<protein>
    <recommendedName>
        <fullName evidence="1">RNase H type-1 domain-containing protein</fullName>
    </recommendedName>
</protein>
<keyword evidence="3" id="KW-1185">Reference proteome</keyword>
<dbReference type="CDD" id="cd06222">
    <property type="entry name" value="RNase_H_like"/>
    <property type="match status" value="1"/>
</dbReference>
<evidence type="ECO:0000313" key="2">
    <source>
        <dbReference type="EMBL" id="CAL1368849.1"/>
    </source>
</evidence>
<reference evidence="2 3" key="1">
    <citation type="submission" date="2024-04" db="EMBL/GenBank/DDBJ databases">
        <authorList>
            <person name="Fracassetti M."/>
        </authorList>
    </citation>
    <scope>NUCLEOTIDE SEQUENCE [LARGE SCALE GENOMIC DNA]</scope>
</reference>
<dbReference type="Gene3D" id="3.30.420.10">
    <property type="entry name" value="Ribonuclease H-like superfamily/Ribonuclease H"/>
    <property type="match status" value="1"/>
</dbReference>
<dbReference type="PANTHER" id="PTHR47723">
    <property type="entry name" value="OS05G0353850 PROTEIN"/>
    <property type="match status" value="1"/>
</dbReference>
<dbReference type="EMBL" id="OZ034815">
    <property type="protein sequence ID" value="CAL1368849.1"/>
    <property type="molecule type" value="Genomic_DNA"/>
</dbReference>
<evidence type="ECO:0000259" key="1">
    <source>
        <dbReference type="PROSITE" id="PS50879"/>
    </source>
</evidence>
<gene>
    <name evidence="2" type="ORF">LTRI10_LOCUS11768</name>
</gene>
<name>A0AAV2D6R4_9ROSI</name>
<dbReference type="InterPro" id="IPR036397">
    <property type="entry name" value="RNaseH_sf"/>
</dbReference>
<dbReference type="GO" id="GO:0003676">
    <property type="term" value="F:nucleic acid binding"/>
    <property type="evidence" value="ECO:0007669"/>
    <property type="project" value="InterPro"/>
</dbReference>
<dbReference type="InterPro" id="IPR012337">
    <property type="entry name" value="RNaseH-like_sf"/>
</dbReference>
<evidence type="ECO:0000313" key="3">
    <source>
        <dbReference type="Proteomes" id="UP001497516"/>
    </source>
</evidence>
<dbReference type="SUPFAM" id="SSF53098">
    <property type="entry name" value="Ribonuclease H-like"/>
    <property type="match status" value="1"/>
</dbReference>
<dbReference type="InterPro" id="IPR002156">
    <property type="entry name" value="RNaseH_domain"/>
</dbReference>
<dbReference type="AlphaFoldDB" id="A0AAV2D6R4"/>